<gene>
    <name evidence="1" type="ORF">QFC24_003857</name>
</gene>
<accession>A0ACC2XHE6</accession>
<comment type="caution">
    <text evidence="1">The sequence shown here is derived from an EMBL/GenBank/DDBJ whole genome shotgun (WGS) entry which is preliminary data.</text>
</comment>
<protein>
    <submittedName>
        <fullName evidence="1">Uncharacterized protein</fullName>
    </submittedName>
</protein>
<reference evidence="1" key="1">
    <citation type="submission" date="2023-04" db="EMBL/GenBank/DDBJ databases">
        <title>Draft Genome sequencing of Naganishia species isolated from polar environments using Oxford Nanopore Technology.</title>
        <authorList>
            <person name="Leo P."/>
            <person name="Venkateswaran K."/>
        </authorList>
    </citation>
    <scope>NUCLEOTIDE SEQUENCE</scope>
    <source>
        <strain evidence="1">DBVPG 5303</strain>
    </source>
</reference>
<organism evidence="1 2">
    <name type="scientific">Naganishia onofrii</name>
    <dbReference type="NCBI Taxonomy" id="1851511"/>
    <lineage>
        <taxon>Eukaryota</taxon>
        <taxon>Fungi</taxon>
        <taxon>Dikarya</taxon>
        <taxon>Basidiomycota</taxon>
        <taxon>Agaricomycotina</taxon>
        <taxon>Tremellomycetes</taxon>
        <taxon>Filobasidiales</taxon>
        <taxon>Filobasidiaceae</taxon>
        <taxon>Naganishia</taxon>
    </lineage>
</organism>
<keyword evidence="2" id="KW-1185">Reference proteome</keyword>
<proteinExistence type="predicted"/>
<evidence type="ECO:0000313" key="1">
    <source>
        <dbReference type="EMBL" id="KAJ9122821.1"/>
    </source>
</evidence>
<name>A0ACC2XHE6_9TREE</name>
<dbReference type="Proteomes" id="UP001234202">
    <property type="component" value="Unassembled WGS sequence"/>
</dbReference>
<evidence type="ECO:0000313" key="2">
    <source>
        <dbReference type="Proteomes" id="UP001234202"/>
    </source>
</evidence>
<dbReference type="EMBL" id="JASBWV010000013">
    <property type="protein sequence ID" value="KAJ9122821.1"/>
    <property type="molecule type" value="Genomic_DNA"/>
</dbReference>
<sequence>MPSRPARSTQAASSNIPVRDTPLVTPASRSSSTTPSARSNESLTPVPSTPVHEPLESSTEPEDLLLPQPRLATAAEVERLNDIIAGLQRQVEGMNTIPSERHERHPTFERETPRREMSYAPTSYSSAPHHPKLKASDLPKFSGKDNEDVDQWIEKVSAIFEYSGVHDSDLLQQLPLVLQGNALTWFTQLGKDRLALRTWHDWQLAIRNAFYMPNHRANLRRQCLYRTLRVNESFGDYFADKKRLQSYVFPESTPQHELIEDMIEGIPLTMQPLVKASISRFTTMEEFRRILIDLEPGLRGRKTYPNPRNLSVSNYERTDRKDGSTTVSQTRTIRPTYGNTSDVSSNANPSFPPRTNCFNCGGNHWRRDCPHPSKTRDDSRSSGSSRPYGSHAVSESNRTPMSGNKWKSFSKTSNAITTRARAQHKEPRTPEPSPDPYPVPIPKPVQPKPISPFPDTPGDIPTVSRPPVTSTSKEIPSEYKDEDSWKDKTPAYANCAFERVGGFSFPVCIDSGSSISIIDGNFANEYLPNCRREKCSSFELKGLGNAIVTESLYTTLYFKSLNTATFIPMPIKFFVASNNTPVIMGNDVLVTQKSNIDLHQGILTFKGISGKIRLTCRVPQEMMQFPVARVKATCTISPGHMVELPIEIEGSVDTESYLLEPDSEYELPLMIARSVGRTDSRDHRVQVMNTTNTPVELRSGQPIATIHPTIERSNTRTLRTAHVNSISSTDNDEREFLSHYGRVQR</sequence>